<protein>
    <submittedName>
        <fullName evidence="2">Asp23/Gls24 family envelope stress response protein</fullName>
    </submittedName>
</protein>
<accession>A0ABV9S5V5</accession>
<sequence>MSDTMNNIFGRVRNEASDTDVIDVEQTDAVAPSHDAPSVEDVAEGTDTAQEAAPDADEDDVLTEDAATVTVVPVTVAPSDVLTEAGDAPVVAAAEARPAARTRGNTTVADGVVSEVVNMVAREVDGVYRLDDEDISVTVDSDIATIRVALTVEHGHAVRTLAEQVRIDVIDAVEQFLGLDVAAVDVHVSDIHSPEAV</sequence>
<dbReference type="RefSeq" id="WP_378057835.1">
    <property type="nucleotide sequence ID" value="NZ_JBHSIS010000009.1"/>
</dbReference>
<dbReference type="InterPro" id="IPR005531">
    <property type="entry name" value="Asp23"/>
</dbReference>
<keyword evidence="3" id="KW-1185">Reference proteome</keyword>
<comment type="caution">
    <text evidence="2">The sequence shown here is derived from an EMBL/GenBank/DDBJ whole genome shotgun (WGS) entry which is preliminary data.</text>
</comment>
<reference evidence="3" key="1">
    <citation type="journal article" date="2019" name="Int. J. Syst. Evol. Microbiol.">
        <title>The Global Catalogue of Microorganisms (GCM) 10K type strain sequencing project: providing services to taxonomists for standard genome sequencing and annotation.</title>
        <authorList>
            <consortium name="The Broad Institute Genomics Platform"/>
            <consortium name="The Broad Institute Genome Sequencing Center for Infectious Disease"/>
            <person name="Wu L."/>
            <person name="Ma J."/>
        </authorList>
    </citation>
    <scope>NUCLEOTIDE SEQUENCE [LARGE SCALE GENOMIC DNA]</scope>
    <source>
        <strain evidence="3">ZS-22-S1</strain>
    </source>
</reference>
<dbReference type="Pfam" id="PF03780">
    <property type="entry name" value="Asp23"/>
    <property type="match status" value="1"/>
</dbReference>
<name>A0ABV9S5V5_9PSEU</name>
<evidence type="ECO:0000313" key="3">
    <source>
        <dbReference type="Proteomes" id="UP001595859"/>
    </source>
</evidence>
<organism evidence="2 3">
    <name type="scientific">Actinophytocola glycyrrhizae</name>
    <dbReference type="NCBI Taxonomy" id="2044873"/>
    <lineage>
        <taxon>Bacteria</taxon>
        <taxon>Bacillati</taxon>
        <taxon>Actinomycetota</taxon>
        <taxon>Actinomycetes</taxon>
        <taxon>Pseudonocardiales</taxon>
        <taxon>Pseudonocardiaceae</taxon>
    </lineage>
</organism>
<dbReference type="Proteomes" id="UP001595859">
    <property type="component" value="Unassembled WGS sequence"/>
</dbReference>
<dbReference type="EMBL" id="JBHSIS010000009">
    <property type="protein sequence ID" value="MFC4855866.1"/>
    <property type="molecule type" value="Genomic_DNA"/>
</dbReference>
<evidence type="ECO:0000256" key="1">
    <source>
        <dbReference type="ARBA" id="ARBA00005721"/>
    </source>
</evidence>
<dbReference type="PANTHER" id="PTHR34297">
    <property type="entry name" value="HYPOTHETICAL CYTOSOLIC PROTEIN-RELATED"/>
    <property type="match status" value="1"/>
</dbReference>
<evidence type="ECO:0000313" key="2">
    <source>
        <dbReference type="EMBL" id="MFC4855866.1"/>
    </source>
</evidence>
<dbReference type="PANTHER" id="PTHR34297:SF3">
    <property type="entry name" value="ALKALINE SHOCK PROTEIN 23"/>
    <property type="match status" value="1"/>
</dbReference>
<gene>
    <name evidence="2" type="ORF">ACFPCV_20330</name>
</gene>
<proteinExistence type="inferred from homology"/>
<comment type="similarity">
    <text evidence="1">Belongs to the asp23 family.</text>
</comment>